<accession>A0A173Z8H5</accession>
<dbReference type="EMBL" id="CYYM01000003">
    <property type="protein sequence ID" value="CUN72702.1"/>
    <property type="molecule type" value="Genomic_DNA"/>
</dbReference>
<reference evidence="1 2" key="1">
    <citation type="submission" date="2015-09" db="EMBL/GenBank/DDBJ databases">
        <authorList>
            <consortium name="Pathogen Informatics"/>
        </authorList>
    </citation>
    <scope>NUCLEOTIDE SEQUENCE [LARGE SCALE GENOMIC DNA]</scope>
    <source>
        <strain evidence="1 2">2789STDY5608851</strain>
    </source>
</reference>
<dbReference type="RefSeq" id="WP_055193999.1">
    <property type="nucleotide sequence ID" value="NZ_CYYM01000003.1"/>
</dbReference>
<gene>
    <name evidence="1" type="ORF">ERS852408_00818</name>
</gene>
<dbReference type="AlphaFoldDB" id="A0A173Z8H5"/>
<sequence length="67" mass="8158">MQEIPRLMDDHEFQKELERIREHLDAISKDSNTVEVRRNYLISWVTIPSAKIYTPDQLRQIFDLTWK</sequence>
<evidence type="ECO:0000313" key="1">
    <source>
        <dbReference type="EMBL" id="CUN72702.1"/>
    </source>
</evidence>
<evidence type="ECO:0000313" key="2">
    <source>
        <dbReference type="Proteomes" id="UP000095380"/>
    </source>
</evidence>
<organism evidence="1 2">
    <name type="scientific">Dorea longicatena</name>
    <dbReference type="NCBI Taxonomy" id="88431"/>
    <lineage>
        <taxon>Bacteria</taxon>
        <taxon>Bacillati</taxon>
        <taxon>Bacillota</taxon>
        <taxon>Clostridia</taxon>
        <taxon>Lachnospirales</taxon>
        <taxon>Lachnospiraceae</taxon>
        <taxon>Dorea</taxon>
    </lineage>
</organism>
<dbReference type="Proteomes" id="UP000095380">
    <property type="component" value="Unassembled WGS sequence"/>
</dbReference>
<proteinExistence type="predicted"/>
<name>A0A173Z8H5_9FIRM</name>
<protein>
    <submittedName>
        <fullName evidence="1">Uncharacterized protein</fullName>
    </submittedName>
</protein>